<dbReference type="InterPro" id="IPR026888">
    <property type="entry name" value="AcetylCoA_hyd_C"/>
</dbReference>
<keyword evidence="2 5" id="KW-0808">Transferase</keyword>
<feature type="domain" description="Acetyl-CoA hydrolase/transferase C-terminal" evidence="4">
    <location>
        <begin position="261"/>
        <end position="417"/>
    </location>
</feature>
<dbReference type="EMBL" id="AP021875">
    <property type="protein sequence ID" value="BBO76187.1"/>
    <property type="molecule type" value="Genomic_DNA"/>
</dbReference>
<dbReference type="KEGG" id="dwd:DSCW_36040"/>
<dbReference type="GO" id="GO:0006083">
    <property type="term" value="P:acetate metabolic process"/>
    <property type="evidence" value="ECO:0007669"/>
    <property type="project" value="InterPro"/>
</dbReference>
<dbReference type="PANTHER" id="PTHR21432:SF20">
    <property type="entry name" value="ACETYL-COA HYDROLASE"/>
    <property type="match status" value="1"/>
</dbReference>
<protein>
    <submittedName>
        <fullName evidence="5">4-hydroxybutyrate CoA-transferase</fullName>
    </submittedName>
</protein>
<dbReference type="GO" id="GO:0008775">
    <property type="term" value="F:acetate CoA-transferase activity"/>
    <property type="evidence" value="ECO:0007669"/>
    <property type="project" value="InterPro"/>
</dbReference>
<dbReference type="PANTHER" id="PTHR21432">
    <property type="entry name" value="ACETYL-COA HYDROLASE-RELATED"/>
    <property type="match status" value="1"/>
</dbReference>
<keyword evidence="6" id="KW-1185">Reference proteome</keyword>
<sequence length="443" mass="48343">MVTSGMSIHLGGGANVAAIIDKYLAQRKDELKDVTVRTFLDTHSYEILRVDPRGDVFKWYSGFVMPHTRSFAGDRGCGMYAPASWHLVPDIVRRQYAFDILFLVTSPMNLNGNFSFGLTVGHMKALTDVSRKVVVVVREDMPATFGGREAKIHISKVDQIVEDCEFETYCLPAPEVSAADRIVAENILSAGLIKDGTTLQVGIGGLPNSVLDALPRAGIKHCGLHSEMLTEKMVDLIECGVVDNSRKKLDPNKSVCTFALGSKRLYRFIADNPAVVFHPVNYVNNPLIVARQPQMFSLNSALEIDLTGQVASEQIGGLRPRQISGTGGQLDFVTGAMLAEDGAGVSVLAISSQYHDQSRIVPLLSEGTAVTVPRSAVDYVATEWGIAHLKGLTIDERAQSLIQIAHPHHRDKLAQQAAKTGLLPYGASVIMEKRNKGIIYYRD</sequence>
<evidence type="ECO:0000259" key="3">
    <source>
        <dbReference type="Pfam" id="PF02550"/>
    </source>
</evidence>
<evidence type="ECO:0000256" key="2">
    <source>
        <dbReference type="ARBA" id="ARBA00022679"/>
    </source>
</evidence>
<gene>
    <name evidence="5" type="ORF">DSCW_36040</name>
</gene>
<organism evidence="5 6">
    <name type="scientific">Desulfosarcina widdelii</name>
    <dbReference type="NCBI Taxonomy" id="947919"/>
    <lineage>
        <taxon>Bacteria</taxon>
        <taxon>Pseudomonadati</taxon>
        <taxon>Thermodesulfobacteriota</taxon>
        <taxon>Desulfobacteria</taxon>
        <taxon>Desulfobacterales</taxon>
        <taxon>Desulfosarcinaceae</taxon>
        <taxon>Desulfosarcina</taxon>
    </lineage>
</organism>
<dbReference type="InterPro" id="IPR038460">
    <property type="entry name" value="AcetylCoA_hyd_C_sf"/>
</dbReference>
<dbReference type="InterPro" id="IPR003702">
    <property type="entry name" value="ActCoA_hydro_N"/>
</dbReference>
<dbReference type="Pfam" id="PF13336">
    <property type="entry name" value="AcetylCoA_hyd_C"/>
    <property type="match status" value="1"/>
</dbReference>
<reference evidence="5 6" key="1">
    <citation type="submission" date="2019-11" db="EMBL/GenBank/DDBJ databases">
        <title>Comparative genomics of hydrocarbon-degrading Desulfosarcina strains.</title>
        <authorList>
            <person name="Watanabe M."/>
            <person name="Kojima H."/>
            <person name="Fukui M."/>
        </authorList>
    </citation>
    <scope>NUCLEOTIDE SEQUENCE [LARGE SCALE GENOMIC DNA]</scope>
    <source>
        <strain evidence="5 6">PP31</strain>
    </source>
</reference>
<dbReference type="Pfam" id="PF02550">
    <property type="entry name" value="AcetylCoA_hydro"/>
    <property type="match status" value="1"/>
</dbReference>
<dbReference type="InterPro" id="IPR046433">
    <property type="entry name" value="ActCoA_hydro"/>
</dbReference>
<dbReference type="InterPro" id="IPR037171">
    <property type="entry name" value="NagB/RpiA_transferase-like"/>
</dbReference>
<dbReference type="Gene3D" id="3.40.1080.20">
    <property type="entry name" value="Acetyl-CoA hydrolase/transferase C-terminal domain"/>
    <property type="match status" value="1"/>
</dbReference>
<proteinExistence type="inferred from homology"/>
<accession>A0A5K7ZJD5</accession>
<evidence type="ECO:0000256" key="1">
    <source>
        <dbReference type="ARBA" id="ARBA00009632"/>
    </source>
</evidence>
<dbReference type="Gene3D" id="3.40.1080.10">
    <property type="entry name" value="Glutaconate Coenzyme A-transferase"/>
    <property type="match status" value="1"/>
</dbReference>
<name>A0A5K7ZJD5_9BACT</name>
<comment type="similarity">
    <text evidence="1">Belongs to the acetyl-CoA hydrolase/transferase family.</text>
</comment>
<feature type="domain" description="Acetyl-CoA hydrolase/transferase N-terminal" evidence="3">
    <location>
        <begin position="2"/>
        <end position="168"/>
    </location>
</feature>
<evidence type="ECO:0000313" key="5">
    <source>
        <dbReference type="EMBL" id="BBO76187.1"/>
    </source>
</evidence>
<evidence type="ECO:0000313" key="6">
    <source>
        <dbReference type="Proteomes" id="UP000427769"/>
    </source>
</evidence>
<evidence type="ECO:0000259" key="4">
    <source>
        <dbReference type="Pfam" id="PF13336"/>
    </source>
</evidence>
<dbReference type="Proteomes" id="UP000427769">
    <property type="component" value="Chromosome"/>
</dbReference>
<dbReference type="Gene3D" id="3.30.750.70">
    <property type="entry name" value="4-hydroxybutyrate coenzyme like domains"/>
    <property type="match status" value="1"/>
</dbReference>
<dbReference type="SUPFAM" id="SSF100950">
    <property type="entry name" value="NagB/RpiA/CoA transferase-like"/>
    <property type="match status" value="2"/>
</dbReference>
<dbReference type="AlphaFoldDB" id="A0A5K7ZJD5"/>